<dbReference type="InterPro" id="IPR017871">
    <property type="entry name" value="ABC_transporter-like_CS"/>
</dbReference>
<keyword evidence="3 5" id="KW-0067">ATP-binding</keyword>
<dbReference type="PANTHER" id="PTHR42788">
    <property type="entry name" value="TAURINE IMPORT ATP-BINDING PROTEIN-RELATED"/>
    <property type="match status" value="1"/>
</dbReference>
<organism evidence="5 6">
    <name type="scientific">Haloarcula salina</name>
    <dbReference type="NCBI Taxonomy" id="1429914"/>
    <lineage>
        <taxon>Archaea</taxon>
        <taxon>Methanobacteriati</taxon>
        <taxon>Methanobacteriota</taxon>
        <taxon>Stenosarchaea group</taxon>
        <taxon>Halobacteria</taxon>
        <taxon>Halobacteriales</taxon>
        <taxon>Haloarculaceae</taxon>
        <taxon>Haloarcula</taxon>
    </lineage>
</organism>
<comment type="caution">
    <text evidence="5">The sequence shown here is derived from an EMBL/GenBank/DDBJ whole genome shotgun (WGS) entry which is preliminary data.</text>
</comment>
<evidence type="ECO:0000256" key="1">
    <source>
        <dbReference type="ARBA" id="ARBA00022448"/>
    </source>
</evidence>
<reference evidence="5" key="1">
    <citation type="submission" date="2021-06" db="EMBL/GenBank/DDBJ databases">
        <title>New haloarchaea isolates fom saline soil.</title>
        <authorList>
            <person name="Duran-Viseras A."/>
            <person name="Sanchez-Porro C.S."/>
            <person name="Ventosa A."/>
        </authorList>
    </citation>
    <scope>NUCLEOTIDE SEQUENCE</scope>
    <source>
        <strain evidence="5">JCM 18369</strain>
    </source>
</reference>
<keyword evidence="2" id="KW-0547">Nucleotide-binding</keyword>
<dbReference type="InterPro" id="IPR050166">
    <property type="entry name" value="ABC_transporter_ATP-bind"/>
</dbReference>
<dbReference type="SUPFAM" id="SSF52540">
    <property type="entry name" value="P-loop containing nucleoside triphosphate hydrolases"/>
    <property type="match status" value="1"/>
</dbReference>
<dbReference type="InterPro" id="IPR003439">
    <property type="entry name" value="ABC_transporter-like_ATP-bd"/>
</dbReference>
<dbReference type="Gene3D" id="3.40.50.300">
    <property type="entry name" value="P-loop containing nucleotide triphosphate hydrolases"/>
    <property type="match status" value="1"/>
</dbReference>
<gene>
    <name evidence="5" type="ORF">KTS37_09040</name>
</gene>
<protein>
    <submittedName>
        <fullName evidence="5">ABC transporter ATP-binding protein</fullName>
    </submittedName>
</protein>
<evidence type="ECO:0000259" key="4">
    <source>
        <dbReference type="PROSITE" id="PS50893"/>
    </source>
</evidence>
<dbReference type="InterPro" id="IPR003593">
    <property type="entry name" value="AAA+_ATPase"/>
</dbReference>
<dbReference type="PANTHER" id="PTHR42788:SF13">
    <property type="entry name" value="ALIPHATIC SULFONATES IMPORT ATP-BINDING PROTEIN SSUB"/>
    <property type="match status" value="1"/>
</dbReference>
<dbReference type="PROSITE" id="PS00211">
    <property type="entry name" value="ABC_TRANSPORTER_1"/>
    <property type="match status" value="1"/>
</dbReference>
<dbReference type="AlphaFoldDB" id="A0AA41KFC8"/>
<evidence type="ECO:0000313" key="6">
    <source>
        <dbReference type="Proteomes" id="UP001166304"/>
    </source>
</evidence>
<dbReference type="SMART" id="SM00382">
    <property type="entry name" value="AAA"/>
    <property type="match status" value="1"/>
</dbReference>
<evidence type="ECO:0000256" key="3">
    <source>
        <dbReference type="ARBA" id="ARBA00022840"/>
    </source>
</evidence>
<keyword evidence="6" id="KW-1185">Reference proteome</keyword>
<dbReference type="InterPro" id="IPR027417">
    <property type="entry name" value="P-loop_NTPase"/>
</dbReference>
<dbReference type="PROSITE" id="PS50893">
    <property type="entry name" value="ABC_TRANSPORTER_2"/>
    <property type="match status" value="1"/>
</dbReference>
<evidence type="ECO:0000256" key="2">
    <source>
        <dbReference type="ARBA" id="ARBA00022741"/>
    </source>
</evidence>
<evidence type="ECO:0000313" key="5">
    <source>
        <dbReference type="EMBL" id="MBV0901932.1"/>
    </source>
</evidence>
<dbReference type="EMBL" id="JAHQXE010000002">
    <property type="protein sequence ID" value="MBV0901932.1"/>
    <property type="molecule type" value="Genomic_DNA"/>
</dbReference>
<dbReference type="RefSeq" id="WP_162413117.1">
    <property type="nucleotide sequence ID" value="NZ_JAHQXE010000002.1"/>
</dbReference>
<dbReference type="Pfam" id="PF00005">
    <property type="entry name" value="ABC_tran"/>
    <property type="match status" value="1"/>
</dbReference>
<name>A0AA41KFC8_9EURY</name>
<keyword evidence="1" id="KW-0813">Transport</keyword>
<proteinExistence type="predicted"/>
<sequence>MTDTVSSPAPTVAVEGVHKRYETTDGAGTTALADVSFTIDPGEFVTVVGPSGCGKTTLARLVGGFESPTSGRVLVDETPVTSPAPDRAMVFQAYHLFPWLSVQENVAFGLVEQGVAEDVRNERVEAMLELVGLSDRASAYPAELSGGMKQRVGLARALAVDPGLLLMDEPFGSVDSQTRRRLQRELLDIWRTVEKTVVFVTHDIQEAVLMSDRVLVLTGTPGRVRDDVTVELPRPRDRTDDAFIGYVDTLFDLVETTI</sequence>
<dbReference type="Proteomes" id="UP001166304">
    <property type="component" value="Unassembled WGS sequence"/>
</dbReference>
<feature type="domain" description="ABC transporter" evidence="4">
    <location>
        <begin position="12"/>
        <end position="244"/>
    </location>
</feature>
<dbReference type="GO" id="GO:0005524">
    <property type="term" value="F:ATP binding"/>
    <property type="evidence" value="ECO:0007669"/>
    <property type="project" value="UniProtKB-KW"/>
</dbReference>
<dbReference type="GO" id="GO:0016887">
    <property type="term" value="F:ATP hydrolysis activity"/>
    <property type="evidence" value="ECO:0007669"/>
    <property type="project" value="InterPro"/>
</dbReference>
<accession>A0AA41KFC8</accession>
<dbReference type="CDD" id="cd03293">
    <property type="entry name" value="ABC_NrtD_SsuB_transporters"/>
    <property type="match status" value="1"/>
</dbReference>